<organism evidence="1">
    <name type="scientific">marine metagenome</name>
    <dbReference type="NCBI Taxonomy" id="408172"/>
    <lineage>
        <taxon>unclassified sequences</taxon>
        <taxon>metagenomes</taxon>
        <taxon>ecological metagenomes</taxon>
    </lineage>
</organism>
<dbReference type="AlphaFoldDB" id="A0A382HNJ7"/>
<sequence length="69" mass="7567">MTELAAITLERHAKKVYQNVPDYAFAAERTFIPLVVAELSKAVPVMPTGFIKLDAGYQFVAITSLQPGK</sequence>
<gene>
    <name evidence="1" type="ORF">METZ01_LOCUS241077</name>
</gene>
<accession>A0A382HNJ7</accession>
<dbReference type="EMBL" id="UINC01062024">
    <property type="protein sequence ID" value="SVB88223.1"/>
    <property type="molecule type" value="Genomic_DNA"/>
</dbReference>
<name>A0A382HNJ7_9ZZZZ</name>
<reference evidence="1" key="1">
    <citation type="submission" date="2018-05" db="EMBL/GenBank/DDBJ databases">
        <authorList>
            <person name="Lanie J.A."/>
            <person name="Ng W.-L."/>
            <person name="Kazmierczak K.M."/>
            <person name="Andrzejewski T.M."/>
            <person name="Davidsen T.M."/>
            <person name="Wayne K.J."/>
            <person name="Tettelin H."/>
            <person name="Glass J.I."/>
            <person name="Rusch D."/>
            <person name="Podicherti R."/>
            <person name="Tsui H.-C.T."/>
            <person name="Winkler M.E."/>
        </authorList>
    </citation>
    <scope>NUCLEOTIDE SEQUENCE</scope>
</reference>
<evidence type="ECO:0000313" key="1">
    <source>
        <dbReference type="EMBL" id="SVB88223.1"/>
    </source>
</evidence>
<feature type="non-terminal residue" evidence="1">
    <location>
        <position position="69"/>
    </location>
</feature>
<dbReference type="InterPro" id="IPR010836">
    <property type="entry name" value="SapC"/>
</dbReference>
<proteinExistence type="predicted"/>
<protein>
    <submittedName>
        <fullName evidence="1">Uncharacterized protein</fullName>
    </submittedName>
</protein>
<dbReference type="Pfam" id="PF07277">
    <property type="entry name" value="SapC"/>
    <property type="match status" value="1"/>
</dbReference>